<accession>A0AAW0EE65</accession>
<proteinExistence type="predicted"/>
<dbReference type="GO" id="GO:0008270">
    <property type="term" value="F:zinc ion binding"/>
    <property type="evidence" value="ECO:0007669"/>
    <property type="project" value="UniProtKB-KW"/>
</dbReference>
<evidence type="ECO:0000256" key="2">
    <source>
        <dbReference type="ARBA" id="ARBA00022771"/>
    </source>
</evidence>
<evidence type="ECO:0000313" key="7">
    <source>
        <dbReference type="Proteomes" id="UP001383192"/>
    </source>
</evidence>
<evidence type="ECO:0000313" key="6">
    <source>
        <dbReference type="EMBL" id="KAK7062524.1"/>
    </source>
</evidence>
<keyword evidence="7" id="KW-1185">Reference proteome</keyword>
<dbReference type="EMBL" id="JAYKXP010000001">
    <property type="protein sequence ID" value="KAK7062524.1"/>
    <property type="molecule type" value="Genomic_DNA"/>
</dbReference>
<name>A0AAW0EE65_9AGAR</name>
<reference evidence="6 7" key="1">
    <citation type="submission" date="2024-01" db="EMBL/GenBank/DDBJ databases">
        <title>A draft genome for a cacao thread blight-causing isolate of Paramarasmius palmivorus.</title>
        <authorList>
            <person name="Baruah I.K."/>
            <person name="Bukari Y."/>
            <person name="Amoako-Attah I."/>
            <person name="Meinhardt L.W."/>
            <person name="Bailey B.A."/>
            <person name="Cohen S.P."/>
        </authorList>
    </citation>
    <scope>NUCLEOTIDE SEQUENCE [LARGE SCALE GENOMIC DNA]</scope>
    <source>
        <strain evidence="6 7">GH-12</strain>
    </source>
</reference>
<dbReference type="Proteomes" id="UP001383192">
    <property type="component" value="Unassembled WGS sequence"/>
</dbReference>
<evidence type="ECO:0000256" key="1">
    <source>
        <dbReference type="ARBA" id="ARBA00022723"/>
    </source>
</evidence>
<dbReference type="Gene3D" id="6.10.140.2220">
    <property type="match status" value="1"/>
</dbReference>
<gene>
    <name evidence="6" type="ORF">VNI00_000012</name>
</gene>
<organism evidence="6 7">
    <name type="scientific">Paramarasmius palmivorus</name>
    <dbReference type="NCBI Taxonomy" id="297713"/>
    <lineage>
        <taxon>Eukaryota</taxon>
        <taxon>Fungi</taxon>
        <taxon>Dikarya</taxon>
        <taxon>Basidiomycota</taxon>
        <taxon>Agaricomycotina</taxon>
        <taxon>Agaricomycetes</taxon>
        <taxon>Agaricomycetidae</taxon>
        <taxon>Agaricales</taxon>
        <taxon>Marasmiineae</taxon>
        <taxon>Marasmiaceae</taxon>
        <taxon>Paramarasmius</taxon>
    </lineage>
</organism>
<protein>
    <recommendedName>
        <fullName evidence="5">MYND-type domain-containing protein</fullName>
    </recommendedName>
</protein>
<sequence>MPPKNMKEKPLKGLCRVIGQCHWCQKYPRDVGREKPFPTCSRCKEVVYCGMECQKAYWQLHKYACLPVATRKEQFKLNPVKTNNTTRFTSWFASSNKLEIFRQAVMQATDIVNHPERVNTTFFRFECVLHPDHENRASVDKYLLKSAIMRPLEEGMLPGVMGDMNFPQYLKVQDDLVKSRGQIGVIAVLMQDVTDPNDITNQWWPLAIPYSTKVAQEMLEDAKWGNVWWVSRLRDTLECPESSYYFVDDEIATLPDHLLRDTPMSDFLAVGLERLMNDPNWKENEPLGLETVPTGRPITFEGQVYL</sequence>
<comment type="caution">
    <text evidence="6">The sequence shown here is derived from an EMBL/GenBank/DDBJ whole genome shotgun (WGS) entry which is preliminary data.</text>
</comment>
<feature type="domain" description="MYND-type" evidence="5">
    <location>
        <begin position="21"/>
        <end position="65"/>
    </location>
</feature>
<dbReference type="Pfam" id="PF01753">
    <property type="entry name" value="zf-MYND"/>
    <property type="match status" value="1"/>
</dbReference>
<dbReference type="PROSITE" id="PS01360">
    <property type="entry name" value="ZF_MYND_1"/>
    <property type="match status" value="1"/>
</dbReference>
<evidence type="ECO:0000256" key="3">
    <source>
        <dbReference type="ARBA" id="ARBA00022833"/>
    </source>
</evidence>
<dbReference type="SUPFAM" id="SSF144232">
    <property type="entry name" value="HIT/MYND zinc finger-like"/>
    <property type="match status" value="1"/>
</dbReference>
<evidence type="ECO:0000259" key="5">
    <source>
        <dbReference type="PROSITE" id="PS50865"/>
    </source>
</evidence>
<dbReference type="InterPro" id="IPR002893">
    <property type="entry name" value="Znf_MYND"/>
</dbReference>
<keyword evidence="1" id="KW-0479">Metal-binding</keyword>
<dbReference type="AlphaFoldDB" id="A0AAW0EE65"/>
<evidence type="ECO:0000256" key="4">
    <source>
        <dbReference type="PROSITE-ProRule" id="PRU00134"/>
    </source>
</evidence>
<keyword evidence="3" id="KW-0862">Zinc</keyword>
<keyword evidence="2 4" id="KW-0863">Zinc-finger</keyword>
<dbReference type="PROSITE" id="PS50865">
    <property type="entry name" value="ZF_MYND_2"/>
    <property type="match status" value="1"/>
</dbReference>